<dbReference type="KEGG" id="bam:Bamb_2454"/>
<evidence type="ECO:0000313" key="6">
    <source>
        <dbReference type="EMBL" id="ABI88010.1"/>
    </source>
</evidence>
<evidence type="ECO:0000259" key="5">
    <source>
        <dbReference type="PROSITE" id="PS50931"/>
    </source>
</evidence>
<dbReference type="EMBL" id="CP000440">
    <property type="protein sequence ID" value="ABI88010.1"/>
    <property type="molecule type" value="Genomic_DNA"/>
</dbReference>
<evidence type="ECO:0000256" key="1">
    <source>
        <dbReference type="ARBA" id="ARBA00009437"/>
    </source>
</evidence>
<name>Q0BCW3_BURCM</name>
<keyword evidence="7" id="KW-1185">Reference proteome</keyword>
<dbReference type="InterPro" id="IPR005119">
    <property type="entry name" value="LysR_subst-bd"/>
</dbReference>
<reference evidence="6" key="1">
    <citation type="submission" date="2009-01" db="EMBL/GenBank/DDBJ databases">
        <title>Complete sequence of Chromosome 1 of Burkholderia cepacia AMMD.</title>
        <authorList>
            <consortium name="US DOE Joint Genome Institute"/>
            <person name="Copeland A."/>
            <person name="Lucas S."/>
            <person name="Lapidus A."/>
            <person name="Barry K."/>
            <person name="Detter J.C."/>
            <person name="Glavina del Rio T."/>
            <person name="Hammon N."/>
            <person name="Israni S."/>
            <person name="Pitluck S."/>
            <person name="Bruce D."/>
            <person name="Chain P."/>
            <person name="Malfatti S."/>
            <person name="Shin M."/>
            <person name="Vergez L."/>
            <person name="Schmutz J."/>
            <person name="Larimer F."/>
            <person name="Land M."/>
            <person name="Hauser L."/>
            <person name="Kyrpides N."/>
            <person name="Kim E."/>
            <person name="Parke J."/>
            <person name="Coenye T."/>
            <person name="Konstantinidis K."/>
            <person name="Ramette A."/>
            <person name="Tiedje J."/>
            <person name="Richardson P."/>
        </authorList>
    </citation>
    <scope>NUCLEOTIDE SEQUENCE [LARGE SCALE GENOMIC DNA]</scope>
    <source>
        <strain evidence="6">AMMD</strain>
    </source>
</reference>
<dbReference type="PANTHER" id="PTHR30118">
    <property type="entry name" value="HTH-TYPE TRANSCRIPTIONAL REGULATOR LEUO-RELATED"/>
    <property type="match status" value="1"/>
</dbReference>
<dbReference type="PANTHER" id="PTHR30118:SF15">
    <property type="entry name" value="TRANSCRIPTIONAL REGULATORY PROTEIN"/>
    <property type="match status" value="1"/>
</dbReference>
<keyword evidence="4" id="KW-0804">Transcription</keyword>
<feature type="domain" description="HTH lysR-type" evidence="5">
    <location>
        <begin position="43"/>
        <end position="100"/>
    </location>
</feature>
<gene>
    <name evidence="6" type="ordered locus">Bamb_2454</name>
</gene>
<keyword evidence="3" id="KW-0238">DNA-binding</keyword>
<dbReference type="Proteomes" id="UP000000662">
    <property type="component" value="Chromosome 1"/>
</dbReference>
<evidence type="ECO:0000313" key="7">
    <source>
        <dbReference type="Proteomes" id="UP000000662"/>
    </source>
</evidence>
<evidence type="ECO:0000256" key="2">
    <source>
        <dbReference type="ARBA" id="ARBA00023015"/>
    </source>
</evidence>
<dbReference type="InterPro" id="IPR050389">
    <property type="entry name" value="LysR-type_TF"/>
</dbReference>
<dbReference type="SUPFAM" id="SSF53850">
    <property type="entry name" value="Periplasmic binding protein-like II"/>
    <property type="match status" value="1"/>
</dbReference>
<proteinExistence type="inferred from homology"/>
<dbReference type="AlphaFoldDB" id="Q0BCW3"/>
<sequence length="342" mass="38370">MRRGPRTCAWRRSDPHATFPSQLQEVQFLHLDMNMMHPDLRRLDLNLLLAFDALYRHRSVAAAAHELAMSPSALSHALARLRDAIGDALFVRLGNEMQPTVRADDIATWAGDALDTMSKGLARARRFDPAQSDRTFVFAASDYTAFAVLPALLARIERVAPRLRIRVVHSERKISIDELAAGRIDFALGYHEESTADSPGIEDFDWFSDDYVVIASAAHPDIRRRLTLDQYLAARHVVVTPWNESRGVVDYVLDRLGLARQVAVRLPSVLAAPFAIAESTLLMTVPNRAAQALRHAAPIRIFPAPFEIPRYTVKVYSHAKHARTDAHRWIRAQLLDARPAQG</sequence>
<dbReference type="Pfam" id="PF00126">
    <property type="entry name" value="HTH_1"/>
    <property type="match status" value="1"/>
</dbReference>
<dbReference type="InterPro" id="IPR036390">
    <property type="entry name" value="WH_DNA-bd_sf"/>
</dbReference>
<dbReference type="InterPro" id="IPR036388">
    <property type="entry name" value="WH-like_DNA-bd_sf"/>
</dbReference>
<protein>
    <submittedName>
        <fullName evidence="6">Transcriptional regulator, LysR family</fullName>
    </submittedName>
</protein>
<comment type="similarity">
    <text evidence="1">Belongs to the LysR transcriptional regulatory family.</text>
</comment>
<dbReference type="PROSITE" id="PS50931">
    <property type="entry name" value="HTH_LYSR"/>
    <property type="match status" value="1"/>
</dbReference>
<dbReference type="SUPFAM" id="SSF46785">
    <property type="entry name" value="Winged helix' DNA-binding domain"/>
    <property type="match status" value="1"/>
</dbReference>
<evidence type="ECO:0000256" key="4">
    <source>
        <dbReference type="ARBA" id="ARBA00023163"/>
    </source>
</evidence>
<dbReference type="Gene3D" id="3.40.190.10">
    <property type="entry name" value="Periplasmic binding protein-like II"/>
    <property type="match status" value="2"/>
</dbReference>
<keyword evidence="2" id="KW-0805">Transcription regulation</keyword>
<organism evidence="6 7">
    <name type="scientific">Burkholderia ambifaria (strain ATCC BAA-244 / DSM 16087 / CCUG 44356 / LMG 19182 / AMMD)</name>
    <name type="common">Burkholderia cepacia (strain AMMD)</name>
    <dbReference type="NCBI Taxonomy" id="339670"/>
    <lineage>
        <taxon>Bacteria</taxon>
        <taxon>Pseudomonadati</taxon>
        <taxon>Pseudomonadota</taxon>
        <taxon>Betaproteobacteria</taxon>
        <taxon>Burkholderiales</taxon>
        <taxon>Burkholderiaceae</taxon>
        <taxon>Burkholderia</taxon>
        <taxon>Burkholderia cepacia complex</taxon>
    </lineage>
</organism>
<dbReference type="Gene3D" id="1.10.10.10">
    <property type="entry name" value="Winged helix-like DNA-binding domain superfamily/Winged helix DNA-binding domain"/>
    <property type="match status" value="1"/>
</dbReference>
<dbReference type="GO" id="GO:0003700">
    <property type="term" value="F:DNA-binding transcription factor activity"/>
    <property type="evidence" value="ECO:0007669"/>
    <property type="project" value="InterPro"/>
</dbReference>
<accession>Q0BCW3</accession>
<dbReference type="eggNOG" id="COG0583">
    <property type="taxonomic scope" value="Bacteria"/>
</dbReference>
<dbReference type="Pfam" id="PF03466">
    <property type="entry name" value="LysR_substrate"/>
    <property type="match status" value="1"/>
</dbReference>
<dbReference type="GO" id="GO:0003677">
    <property type="term" value="F:DNA binding"/>
    <property type="evidence" value="ECO:0007669"/>
    <property type="project" value="UniProtKB-KW"/>
</dbReference>
<dbReference type="InterPro" id="IPR000847">
    <property type="entry name" value="LysR_HTH_N"/>
</dbReference>
<evidence type="ECO:0000256" key="3">
    <source>
        <dbReference type="ARBA" id="ARBA00023125"/>
    </source>
</evidence>